<dbReference type="InterPro" id="IPR007527">
    <property type="entry name" value="Znf_SWIM"/>
</dbReference>
<evidence type="ECO:0000259" key="6">
    <source>
        <dbReference type="PROSITE" id="PS50966"/>
    </source>
</evidence>
<keyword evidence="2 4" id="KW-0863">Zinc-finger</keyword>
<organism evidence="7">
    <name type="scientific">Arabidopsis thaliana</name>
    <name type="common">Mouse-ear cress</name>
    <dbReference type="NCBI Taxonomy" id="3702"/>
    <lineage>
        <taxon>Eukaryota</taxon>
        <taxon>Viridiplantae</taxon>
        <taxon>Streptophyta</taxon>
        <taxon>Embryophyta</taxon>
        <taxon>Tracheophyta</taxon>
        <taxon>Spermatophyta</taxon>
        <taxon>Magnoliopsida</taxon>
        <taxon>eudicotyledons</taxon>
        <taxon>Gunneridae</taxon>
        <taxon>Pentapetalae</taxon>
        <taxon>rosids</taxon>
        <taxon>malvids</taxon>
        <taxon>Brassicales</taxon>
        <taxon>Brassicaceae</taxon>
        <taxon>Camelineae</taxon>
        <taxon>Arabidopsis</taxon>
    </lineage>
</organism>
<dbReference type="Pfam" id="PF10551">
    <property type="entry name" value="MULE"/>
    <property type="match status" value="1"/>
</dbReference>
<reference key="2">
    <citation type="journal article" date="2000" name="Nature">
        <title>Sequence and analysis of chromosome 1 of the plant Arabidopsis thaliana.</title>
        <authorList>
            <person name="Theologis A."/>
            <person name="Ecker J.R."/>
            <person name="Palm C.J."/>
            <person name="Federspiel N.A."/>
            <person name="Kaul S."/>
            <person name="White O."/>
            <person name="Alonso J."/>
            <person name="Altafi H."/>
            <person name="Araujo R."/>
            <person name="Bowman C.L."/>
            <person name="Brooks S.Y."/>
            <person name="Buehler E."/>
            <person name="Chan A."/>
            <person name="Chao Q."/>
            <person name="Chen H."/>
            <person name="Cheuk R.F."/>
            <person name="Chin C.W."/>
            <person name="Chung M.K."/>
            <person name="Conn L."/>
            <person name="Conway A.B."/>
            <person name="Conway A.R."/>
            <person name="Creasy T.H."/>
            <person name="Dewar K."/>
            <person name="Dunn P."/>
            <person name="Etgu P."/>
            <person name="Feldblyum T.V."/>
            <person name="Feng J."/>
            <person name="Fong B."/>
            <person name="Fujii C.Y."/>
            <person name="Gill J.E."/>
            <person name="Goldsmith A.D."/>
            <person name="Haas B."/>
            <person name="Hansen N.F."/>
            <person name="Hughes B."/>
            <person name="Huizar L."/>
            <person name="Hunter J.L."/>
            <person name="Jenkins J."/>
            <person name="Johnson-Hopson C."/>
            <person name="Khan S."/>
            <person name="Khaykin E."/>
            <person name="Kim C.J."/>
            <person name="Koo H.L."/>
            <person name="Kremenetskaia I."/>
            <person name="Kurtz D.B."/>
            <person name="Kwan A."/>
            <person name="Lam B."/>
            <person name="Langin-Hooper S."/>
            <person name="Lee A."/>
            <person name="Lee J.M."/>
            <person name="Lenz C.A."/>
            <person name="Li J.H."/>
            <person name="Li Y."/>
            <person name="Lin X."/>
            <person name="Liu S.X."/>
            <person name="Liu Z.A."/>
            <person name="Luros J.S."/>
            <person name="Maiti R."/>
            <person name="Marziali A."/>
            <person name="Militscher J."/>
            <person name="Miranda M."/>
            <person name="Nguyen M."/>
            <person name="Nierman W.C."/>
            <person name="Osborne B.I."/>
            <person name="Pai G."/>
            <person name="Peterson J."/>
            <person name="Pham P.K."/>
            <person name="Rizzo M."/>
            <person name="Rooney T."/>
            <person name="Rowley D."/>
            <person name="Sakano H."/>
            <person name="Salzberg S.L."/>
            <person name="Schwartz J.R."/>
            <person name="Shinn P."/>
            <person name="Southwick A.M."/>
            <person name="Sun H."/>
            <person name="Tallon L.J."/>
            <person name="Tambunga G."/>
            <person name="Toriumi M.J."/>
            <person name="Town C.D."/>
            <person name="Utterback T."/>
            <person name="Van Aken S."/>
            <person name="Vaysberg M."/>
            <person name="Vysotskaia V.S."/>
            <person name="Walker M."/>
            <person name="Wu D."/>
            <person name="Yu G."/>
            <person name="Fraser C.M."/>
            <person name="Venter J.C."/>
            <person name="Davis R.W."/>
        </authorList>
    </citation>
    <scope>NUCLEOTIDE SEQUENCE [LARGE SCALE GENOMIC DNA]</scope>
    <source>
        <strain>cv. Columbia</strain>
    </source>
</reference>
<evidence type="ECO:0000256" key="1">
    <source>
        <dbReference type="ARBA" id="ARBA00022723"/>
    </source>
</evidence>
<dbReference type="TAIR" id="AT1G23915"/>
<feature type="domain" description="SWIM-type" evidence="6">
    <location>
        <begin position="636"/>
        <end position="668"/>
    </location>
</feature>
<dbReference type="SMART" id="SM00575">
    <property type="entry name" value="ZnF_PMZ"/>
    <property type="match status" value="1"/>
</dbReference>
<dbReference type="AlphaFoldDB" id="Q9LRA1"/>
<sequence>MKKKIHTKVHFDFGGYYSEVNEWIGKNSLYAISFKTSSLEKISYSMLVDKIMKKVAIDEAFVKLKLSYNLSKFRRETYIVDDEDVFIFLTESDEESRIPVLHVEELNGIGVERREEISVPERRSSVGVNVIEDDVLNEVCEMVHDGYDNDVNDCENVVGTEIVAVERPMERPVNSVEEEDEDDRIDYDDIHDIPRSVEVTPQVIEWDDGTGIEIGQEFCSREAVWELVNRAAKKEVFGVYTIKSDPMRLMLRCRQASKGCTWYLRVARTKKSHFWSVRVHRKMHTCSRSVETTSNSIQRGTPRLIASVLHCDYPGNLETPTPKNIMSIVRGRLGVHCSYSTALRGKMLHVSDVRGTPERSYTMLFSYLYMLEKVNPGTVTYVELEGEKKFKYLFIALGACIEGFRAMRKVIVVDATHLKTVYGGMLVIATAQDPNHHHYPLAFGIIDSEKDVSWIWFLEKLKTVYSDVPGLVFISDRHQSIKKAVKTDGAAVKFRDCAHAYTESEFEKEFGHFTSLWPKAADFLVKVGFEKWSRCHFKGDKYNIDTSNSAESINGVFKKARKYHLLPMIDVMISKFSEWFNEHRQASGSCPITAQVVPTVENILHIRCQVAAKLTVFELNSYNQEYNVIDLNSVSFLVDLKMKSCSCKCFDIDKILCVHAMAAARHLARKEGRNANTTIYGLCSVYYLIDSWSLAYYRTLYVVPHESVWVLPAHIKELVAFPPEYTPKGPGRNQEKRFPSAGEARKRRKSQPGINLEAWLQPEEGSSARLQALPITATISSPSCRQPRVSYGFLAAVISRSRVSYGFLAAMPYSYSQPSTSEASWNSGEANADANWGVPEKCFCGKPVKLEVCKTGYRQGDRVYKCPMLKAEEYESRNHLIQWWDQAVTEELEKVNHKLDSALRHGQLACNHALESIRETIHLMQGEIETLKESCVLTGQLGQLSYSCILSYVYENVDARITQVRKMGSSHT</sequence>
<proteinExistence type="predicted"/>
<keyword evidence="3" id="KW-0862">Zinc</keyword>
<dbReference type="PROSITE" id="PS50966">
    <property type="entry name" value="ZF_SWIM"/>
    <property type="match status" value="1"/>
</dbReference>
<dbReference type="ExpressionAtlas" id="Q9LRA1">
    <property type="expression patterns" value="baseline and differential"/>
</dbReference>
<dbReference type="EMBL" id="AC002423">
    <property type="protein sequence ID" value="AAF87140.1"/>
    <property type="molecule type" value="Genomic_DNA"/>
</dbReference>
<name>Q9LRA1_ARATH</name>
<feature type="region of interest" description="Disordered" evidence="5">
    <location>
        <begin position="726"/>
        <end position="751"/>
    </location>
</feature>
<evidence type="ECO:0000256" key="4">
    <source>
        <dbReference type="PROSITE-ProRule" id="PRU00325"/>
    </source>
</evidence>
<protein>
    <submittedName>
        <fullName evidence="7">T23E23.9</fullName>
    </submittedName>
</protein>
<dbReference type="InterPro" id="IPR018289">
    <property type="entry name" value="MULE_transposase_dom"/>
</dbReference>
<keyword evidence="1" id="KW-0479">Metal-binding</keyword>
<reference evidence="7" key="1">
    <citation type="submission" date="1999-04" db="EMBL/GenBank/DDBJ databases">
        <authorList>
            <person name="Ecker J.R."/>
        </authorList>
    </citation>
    <scope>NUCLEOTIDE SEQUENCE</scope>
</reference>
<reference evidence="7" key="3">
    <citation type="submission" date="2000-07" db="EMBL/GenBank/DDBJ databases">
        <authorList>
            <person name="Cheuk R."/>
            <person name="Shinn P."/>
            <person name="Brooks S."/>
            <person name="Buehler E."/>
            <person name="Chao Q."/>
            <person name="Johnson-Hopson C."/>
            <person name="Khan S."/>
            <person name="Kim C."/>
            <person name="Altafi H."/>
            <person name="Bei B."/>
            <person name="Chin C."/>
            <person name="Chiou J."/>
            <person name="Choi E."/>
            <person name="Conn L."/>
            <person name="Conway A."/>
            <person name="Gonzalez A."/>
            <person name="Hansen N."/>
            <person name="Howing B."/>
            <person name="Koo T."/>
            <person name="Lam B."/>
            <person name="Lee J."/>
            <person name="Lenz C."/>
            <person name="Li J."/>
            <person name="Liu A."/>
            <person name="Liu J."/>
            <person name="Liu S."/>
            <person name="Mukharsky N."/>
            <person name="Nguyen M."/>
            <person name="Palm C."/>
            <person name="Pham P."/>
            <person name="Sakano H."/>
            <person name="Schwartz J."/>
            <person name="Southwick A."/>
            <person name="Thaveri A."/>
            <person name="Toriumi M."/>
            <person name="Vaysberg M."/>
            <person name="Yu G."/>
            <person name="Davis R."/>
            <person name="Federspiel N."/>
            <person name="Theologis A."/>
            <person name="Ecker J."/>
        </authorList>
    </citation>
    <scope>NUCLEOTIDE SEQUENCE</scope>
</reference>
<dbReference type="Pfam" id="PF04434">
    <property type="entry name" value="SWIM"/>
    <property type="match status" value="1"/>
</dbReference>
<dbReference type="InterPro" id="IPR006564">
    <property type="entry name" value="Znf_PMZ"/>
</dbReference>
<dbReference type="Pfam" id="PF10532">
    <property type="entry name" value="Plant_all_beta"/>
    <property type="match status" value="1"/>
</dbReference>
<dbReference type="PANTHER" id="PTHR31973:SF187">
    <property type="entry name" value="MUTATOR TRANSPOSASE MUDRA PROTEIN"/>
    <property type="match status" value="1"/>
</dbReference>
<accession>Q9LRA1</accession>
<dbReference type="InterPro" id="IPR018290">
    <property type="entry name" value="MULE_transposase_N"/>
</dbReference>
<dbReference type="GO" id="GO:0008270">
    <property type="term" value="F:zinc ion binding"/>
    <property type="evidence" value="ECO:0007669"/>
    <property type="project" value="UniProtKB-KW"/>
</dbReference>
<evidence type="ECO:0000256" key="3">
    <source>
        <dbReference type="ARBA" id="ARBA00022833"/>
    </source>
</evidence>
<evidence type="ECO:0000256" key="2">
    <source>
        <dbReference type="ARBA" id="ARBA00022771"/>
    </source>
</evidence>
<evidence type="ECO:0000256" key="5">
    <source>
        <dbReference type="SAM" id="MobiDB-lite"/>
    </source>
</evidence>
<dbReference type="PANTHER" id="PTHR31973">
    <property type="entry name" value="POLYPROTEIN, PUTATIVE-RELATED"/>
    <property type="match status" value="1"/>
</dbReference>
<evidence type="ECO:0000313" key="7">
    <source>
        <dbReference type="EMBL" id="AAF87140.1"/>
    </source>
</evidence>